<evidence type="ECO:0000256" key="1">
    <source>
        <dbReference type="SAM" id="Phobius"/>
    </source>
</evidence>
<gene>
    <name evidence="2" type="ORF">FM101_06165</name>
</gene>
<dbReference type="Proteomes" id="UP000195913">
    <property type="component" value="Unassembled WGS sequence"/>
</dbReference>
<keyword evidence="1" id="KW-0812">Transmembrane</keyword>
<proteinExistence type="predicted"/>
<protein>
    <submittedName>
        <fullName evidence="2">Membrane protein</fullName>
    </submittedName>
</protein>
<accession>A0A1R4FW21</accession>
<evidence type="ECO:0000313" key="2">
    <source>
        <dbReference type="EMBL" id="SJM60106.1"/>
    </source>
</evidence>
<feature type="transmembrane region" description="Helical" evidence="1">
    <location>
        <begin position="80"/>
        <end position="113"/>
    </location>
</feature>
<dbReference type="InterPro" id="IPR025327">
    <property type="entry name" value="DUF4233"/>
</dbReference>
<dbReference type="AlphaFoldDB" id="A0A1R4FW21"/>
<dbReference type="EMBL" id="FUHW01000023">
    <property type="protein sequence ID" value="SJM60106.1"/>
    <property type="molecule type" value="Genomic_DNA"/>
</dbReference>
<sequence>MTKAQRAWRPGMKKKRRSTRVLFASTVLVLEAGVALFATLAVFGLYRDTIDPLLIFLTGGWIMAVCIIACAFLNKPLGYWIGWIVQILLILLGFVDASMFFIGVLFALCWWYAVTKGRSIDLENAERDRLQAEWEAANPEPETDH</sequence>
<keyword evidence="1" id="KW-1133">Transmembrane helix</keyword>
<reference evidence="2 3" key="1">
    <citation type="submission" date="2017-02" db="EMBL/GenBank/DDBJ databases">
        <authorList>
            <person name="Peterson S.W."/>
        </authorList>
    </citation>
    <scope>NUCLEOTIDE SEQUENCE [LARGE SCALE GENOMIC DNA]</scope>
    <source>
        <strain evidence="2 3">B Ar 00.02</strain>
    </source>
</reference>
<dbReference type="Pfam" id="PF14017">
    <property type="entry name" value="DUF4233"/>
    <property type="match status" value="1"/>
</dbReference>
<feature type="transmembrane region" description="Helical" evidence="1">
    <location>
        <begin position="21"/>
        <end position="46"/>
    </location>
</feature>
<organism evidence="2 3">
    <name type="scientific">Arthrobacter rhombi</name>
    <dbReference type="NCBI Taxonomy" id="71253"/>
    <lineage>
        <taxon>Bacteria</taxon>
        <taxon>Bacillati</taxon>
        <taxon>Actinomycetota</taxon>
        <taxon>Actinomycetes</taxon>
        <taxon>Micrococcales</taxon>
        <taxon>Micrococcaceae</taxon>
        <taxon>Arthrobacter</taxon>
    </lineage>
</organism>
<evidence type="ECO:0000313" key="3">
    <source>
        <dbReference type="Proteomes" id="UP000195913"/>
    </source>
</evidence>
<name>A0A1R4FW21_9MICC</name>
<feature type="transmembrane region" description="Helical" evidence="1">
    <location>
        <begin position="52"/>
        <end position="73"/>
    </location>
</feature>
<keyword evidence="1" id="KW-0472">Membrane</keyword>
<keyword evidence="3" id="KW-1185">Reference proteome</keyword>